<sequence>MNIYPNIHQEKTRRLLYLLCSFVLFLVVVPKSQGQQILKDVIVGDDVACPGLTNTYRIGLDLYFPMNIQWRIIEGPGEFVGSDRGESVEVQWKTTDRGYTKLVMFAVSYYPPLGLIDTVTINVDKDLNRLNLNCFQDLVLDFGMDCERYIDINEVITNGKVKCLDDFEFTLELENLTIPNPVPKRYNGRTFKATITHKETGQFCRSDITLGDFSGPRLICKNDTVLCSDPRAYDPKNNLFGQPEVIADCNENYTLKVNEYKWVNVDNDPFIEGYIERVWRAVDQNGNKTDCTDTVFLQKIIFDEIACPADAEITCDSLELLNQPLRTGTPTFMGQSIYSEDPYCKVYLTYEDEEVPGCGGSKTIFRTWLISSYENEGVREKSCTQIINVVDTTGPEIQFKTGTYEMEQHDNIEGAEPGILYPTFYRNAITDNCRAEGDFPIPNLIKECSTPEELLVTIKWGDQELMFDMNDPDADIRFRNMTIGNYLVEYSAYDACGNVGKDTIVLKLFDKKPPTLVLDDDPGVVLTNQQSLVWSDVSAFDEGSFDNCELEILLARRVDWKTACGYTADTSVSSEVRNYYDEFANKIAFQEDSCLTRLVDYGWTDKIPFCCEDVCTEGVLVEFLAIDAFCNYSKLVTRVKVTDQSPPVVKYKLPNISMNCYTYQSKYKAEIEKGNTSVFGQYVTSEAERQNHAIEVYECSEGRSTPYVESTVDFMDGYVMDNCNVTIEETFDENIGICGEGYVERIFTISNPCSDTPEESESIQVIQKIFITKDCRLRPEDFVLPYADTTIMSCSLVEVEPRGPQLQREEFCKDLGMAYTDEVTQALENSAGVCYTIKRTWEVSDWCESDPYYLPEFVQYIYIKNTEGPEVVNGNVEDICFDQGCEFVFSKTLEVIDDCTPVEELSVIWRIERKLSGAWETVKSGSGLQINSLALASGSYRLTVEAEDQCRNVTRKTSEFKVSYCKALKIEGPESITFNLNKTQDQLRLTDIPYTVTHPCESARYDVLLRYKGEGLIDNDGKVLPPLPGQTSIDVTCDKLGANLIELWVVDEAGNSNHYVLSLEVKDPRGLCPNSDNQLAGSIRTPEQYPISEVSVRLNGPVAEIRRNMTDNSGTFNLGAFPTTSEALRIEPSKEDNPLNGITAFDALSIFRMAMNKSTPTTPYERLAADMNEDGVISVLDVLMIQSLLLNKIDRIPGRQWLFINGDMQPISTIRLNQEYRSMLHFVGVKKGDVNYSASVRSSDRRTTGRENFVLGEPEFHNGFIRVPVSLGGSVQVESMQFSLTNGNSVPWVAIEPGKIPIVSSDYSMDEKDLSVVWIATEERTRPTEQADFYLVFDNVPGEQIDRELIQLSMNLTPEIYSDQKLKENIRLETKVQQGVFEVSNPYPNPFSHSVRIDLSGETGKLQRSEIYNLSGKQVYREKVDQSIRQYTFDGSVLPAAGFYTIRLIMDSGVVNRKLYYLP</sequence>
<dbReference type="RefSeq" id="WP_222581347.1">
    <property type="nucleotide sequence ID" value="NZ_JAHVHU010000018.1"/>
</dbReference>
<dbReference type="SUPFAM" id="SSF63446">
    <property type="entry name" value="Type I dockerin domain"/>
    <property type="match status" value="1"/>
</dbReference>
<gene>
    <name evidence="1" type="ORF">KUV50_16770</name>
</gene>
<comment type="caution">
    <text evidence="1">The sequence shown here is derived from an EMBL/GenBank/DDBJ whole genome shotgun (WGS) entry which is preliminary data.</text>
</comment>
<dbReference type="InterPro" id="IPR036439">
    <property type="entry name" value="Dockerin_dom_sf"/>
</dbReference>
<name>A0A953HR99_9BACT</name>
<dbReference type="EMBL" id="JAHVHU010000018">
    <property type="protein sequence ID" value="MBY5959809.1"/>
    <property type="molecule type" value="Genomic_DNA"/>
</dbReference>
<dbReference type="InterPro" id="IPR026444">
    <property type="entry name" value="Secre_tail"/>
</dbReference>
<reference evidence="1" key="1">
    <citation type="submission" date="2021-06" db="EMBL/GenBank/DDBJ databases">
        <title>44 bacteria genomes isolated from Dapeng, Shenzhen.</title>
        <authorList>
            <person name="Zheng W."/>
            <person name="Yu S."/>
            <person name="Huang Y."/>
        </authorList>
    </citation>
    <scope>NUCLEOTIDE SEQUENCE</scope>
    <source>
        <strain evidence="1">DP5N28-2</strain>
    </source>
</reference>
<proteinExistence type="predicted"/>
<dbReference type="Proteomes" id="UP000753961">
    <property type="component" value="Unassembled WGS sequence"/>
</dbReference>
<keyword evidence="2" id="KW-1185">Reference proteome</keyword>
<dbReference type="Gene3D" id="1.10.1330.10">
    <property type="entry name" value="Dockerin domain"/>
    <property type="match status" value="1"/>
</dbReference>
<protein>
    <submittedName>
        <fullName evidence="1">T9SS type A sorting domain-containing protein</fullName>
    </submittedName>
</protein>
<accession>A0A953HR99</accession>
<dbReference type="NCBIfam" id="TIGR04183">
    <property type="entry name" value="Por_Secre_tail"/>
    <property type="match status" value="1"/>
</dbReference>
<organism evidence="1 2">
    <name type="scientific">Membranihabitans marinus</name>
    <dbReference type="NCBI Taxonomy" id="1227546"/>
    <lineage>
        <taxon>Bacteria</taxon>
        <taxon>Pseudomonadati</taxon>
        <taxon>Bacteroidota</taxon>
        <taxon>Saprospiria</taxon>
        <taxon>Saprospirales</taxon>
        <taxon>Saprospiraceae</taxon>
        <taxon>Membranihabitans</taxon>
    </lineage>
</organism>
<dbReference type="PROSITE" id="PS00018">
    <property type="entry name" value="EF_HAND_1"/>
    <property type="match status" value="1"/>
</dbReference>
<evidence type="ECO:0000313" key="1">
    <source>
        <dbReference type="EMBL" id="MBY5959809.1"/>
    </source>
</evidence>
<dbReference type="GO" id="GO:0000272">
    <property type="term" value="P:polysaccharide catabolic process"/>
    <property type="evidence" value="ECO:0007669"/>
    <property type="project" value="InterPro"/>
</dbReference>
<dbReference type="CDD" id="cd14252">
    <property type="entry name" value="Dockerin_like"/>
    <property type="match status" value="1"/>
</dbReference>
<evidence type="ECO:0000313" key="2">
    <source>
        <dbReference type="Proteomes" id="UP000753961"/>
    </source>
</evidence>
<dbReference type="InterPro" id="IPR018247">
    <property type="entry name" value="EF_Hand_1_Ca_BS"/>
</dbReference>